<evidence type="ECO:0000256" key="2">
    <source>
        <dbReference type="ARBA" id="ARBA00009008"/>
    </source>
</evidence>
<gene>
    <name evidence="9" type="ORF">H8711_00430</name>
</gene>
<evidence type="ECO:0000256" key="3">
    <source>
        <dbReference type="ARBA" id="ARBA00022490"/>
    </source>
</evidence>
<proteinExistence type="inferred from homology"/>
<keyword evidence="4" id="KW-0132">Cell division</keyword>
<accession>A0A926HZ04</accession>
<feature type="compositionally biased region" description="Acidic residues" evidence="8">
    <location>
        <begin position="236"/>
        <end position="247"/>
    </location>
</feature>
<feature type="compositionally biased region" description="Basic and acidic residues" evidence="8">
    <location>
        <begin position="193"/>
        <end position="233"/>
    </location>
</feature>
<evidence type="ECO:0000313" key="9">
    <source>
        <dbReference type="EMBL" id="MBC8545402.1"/>
    </source>
</evidence>
<name>A0A926HZ04_9FIRM</name>
<dbReference type="InterPro" id="IPR019933">
    <property type="entry name" value="DivIVA_domain"/>
</dbReference>
<dbReference type="Proteomes" id="UP000653127">
    <property type="component" value="Unassembled WGS sequence"/>
</dbReference>
<dbReference type="Pfam" id="PF05103">
    <property type="entry name" value="DivIVA"/>
    <property type="match status" value="1"/>
</dbReference>
<feature type="region of interest" description="Disordered" evidence="8">
    <location>
        <begin position="152"/>
        <end position="263"/>
    </location>
</feature>
<dbReference type="EMBL" id="JACRST010000001">
    <property type="protein sequence ID" value="MBC8545402.1"/>
    <property type="molecule type" value="Genomic_DNA"/>
</dbReference>
<organism evidence="9 10">
    <name type="scientific">Ligaoa zhengdingensis</name>
    <dbReference type="NCBI Taxonomy" id="2763658"/>
    <lineage>
        <taxon>Bacteria</taxon>
        <taxon>Bacillati</taxon>
        <taxon>Bacillota</taxon>
        <taxon>Clostridia</taxon>
        <taxon>Eubacteriales</taxon>
        <taxon>Oscillospiraceae</taxon>
        <taxon>Ligaoa</taxon>
    </lineage>
</organism>
<dbReference type="RefSeq" id="WP_249281555.1">
    <property type="nucleotide sequence ID" value="NZ_JACRST010000001.1"/>
</dbReference>
<evidence type="ECO:0000256" key="1">
    <source>
        <dbReference type="ARBA" id="ARBA00004496"/>
    </source>
</evidence>
<feature type="compositionally biased region" description="Basic and acidic residues" evidence="8">
    <location>
        <begin position="152"/>
        <end position="180"/>
    </location>
</feature>
<keyword evidence="10" id="KW-1185">Reference proteome</keyword>
<dbReference type="AlphaFoldDB" id="A0A926HZ04"/>
<keyword evidence="6" id="KW-0131">Cell cycle</keyword>
<evidence type="ECO:0000256" key="7">
    <source>
        <dbReference type="SAM" id="Coils"/>
    </source>
</evidence>
<evidence type="ECO:0000256" key="8">
    <source>
        <dbReference type="SAM" id="MobiDB-lite"/>
    </source>
</evidence>
<feature type="coiled-coil region" evidence="7">
    <location>
        <begin position="29"/>
        <end position="70"/>
    </location>
</feature>
<dbReference type="PANTHER" id="PTHR35794">
    <property type="entry name" value="CELL DIVISION PROTEIN DIVIVA"/>
    <property type="match status" value="1"/>
</dbReference>
<reference evidence="9" key="1">
    <citation type="submission" date="2020-08" db="EMBL/GenBank/DDBJ databases">
        <title>Genome public.</title>
        <authorList>
            <person name="Liu C."/>
            <person name="Sun Q."/>
        </authorList>
    </citation>
    <scope>NUCLEOTIDE SEQUENCE</scope>
    <source>
        <strain evidence="9">NSJ-31</strain>
    </source>
</reference>
<protein>
    <submittedName>
        <fullName evidence="9">DivIVA domain-containing protein</fullName>
    </submittedName>
</protein>
<comment type="caution">
    <text evidence="9">The sequence shown here is derived from an EMBL/GenBank/DDBJ whole genome shotgun (WGS) entry which is preliminary data.</text>
</comment>
<comment type="subcellular location">
    <subcellularLocation>
        <location evidence="1">Cytoplasm</location>
    </subcellularLocation>
</comment>
<keyword evidence="3" id="KW-0963">Cytoplasm</keyword>
<sequence>MLTSNDIAKQRFDHAAFGGYKSDEVDAFLNEVANSFEELEEQNAVLLKKLEVLAEKLEEYRSDEESLRSALLGAQKLGDSVVRESKAKAELIIREANVKAERLIAGAHDQVEKEKLVYVRLQKDVASFKSKLLATYKQHLELISSLPDQINKEKAQAAAEKASESATAKEPEPTEEKQEAVSEEEAQATDFTARPEPKEGDYAEHDYEEPAPKAAKDSLPHRDTEEIVKKSPYADEYYEDFSDDEEGHGDGAPSSSNKKKSKFGTLKFGAGYDLKRE</sequence>
<comment type="similarity">
    <text evidence="2">Belongs to the DivIVA family.</text>
</comment>
<dbReference type="GO" id="GO:0051301">
    <property type="term" value="P:cell division"/>
    <property type="evidence" value="ECO:0007669"/>
    <property type="project" value="UniProtKB-KW"/>
</dbReference>
<dbReference type="InterPro" id="IPR007793">
    <property type="entry name" value="DivIVA_fam"/>
</dbReference>
<evidence type="ECO:0000256" key="6">
    <source>
        <dbReference type="ARBA" id="ARBA00023306"/>
    </source>
</evidence>
<evidence type="ECO:0000256" key="5">
    <source>
        <dbReference type="ARBA" id="ARBA00023054"/>
    </source>
</evidence>
<dbReference type="Gene3D" id="6.10.250.660">
    <property type="match status" value="1"/>
</dbReference>
<dbReference type="GO" id="GO:0005737">
    <property type="term" value="C:cytoplasm"/>
    <property type="evidence" value="ECO:0007669"/>
    <property type="project" value="UniProtKB-SubCell"/>
</dbReference>
<dbReference type="PANTHER" id="PTHR35794:SF2">
    <property type="entry name" value="CELL DIVISION PROTEIN DIVIVA"/>
    <property type="match status" value="1"/>
</dbReference>
<keyword evidence="5 7" id="KW-0175">Coiled coil</keyword>
<evidence type="ECO:0000256" key="4">
    <source>
        <dbReference type="ARBA" id="ARBA00022618"/>
    </source>
</evidence>
<dbReference type="NCBIfam" id="TIGR03544">
    <property type="entry name" value="DivI1A_domain"/>
    <property type="match status" value="1"/>
</dbReference>
<evidence type="ECO:0000313" key="10">
    <source>
        <dbReference type="Proteomes" id="UP000653127"/>
    </source>
</evidence>